<dbReference type="PANTHER" id="PTHR30627">
    <property type="entry name" value="PEPTIDOGLYCAN D,D-TRANSPEPTIDASE"/>
    <property type="match status" value="1"/>
</dbReference>
<dbReference type="GO" id="GO:0006508">
    <property type="term" value="P:proteolysis"/>
    <property type="evidence" value="ECO:0007669"/>
    <property type="project" value="UniProtKB-KW"/>
</dbReference>
<dbReference type="RefSeq" id="WP_005869104.1">
    <property type="nucleotide sequence ID" value="NZ_ACYG01000005.1"/>
</dbReference>
<dbReference type="GO" id="GO:0009002">
    <property type="term" value="F:serine-type D-Ala-D-Ala carboxypeptidase activity"/>
    <property type="evidence" value="ECO:0007669"/>
    <property type="project" value="InterPro"/>
</dbReference>
<dbReference type="FunFam" id="3.40.710.10:FF:000024">
    <property type="entry name" value="Penicillin-binding protein 2"/>
    <property type="match status" value="1"/>
</dbReference>
<dbReference type="GO" id="GO:0071972">
    <property type="term" value="F:peptidoglycan L,D-transpeptidase activity"/>
    <property type="evidence" value="ECO:0007669"/>
    <property type="project" value="TreeGrafter"/>
</dbReference>
<evidence type="ECO:0000259" key="15">
    <source>
        <dbReference type="Pfam" id="PF00905"/>
    </source>
</evidence>
<evidence type="ECO:0000256" key="5">
    <source>
        <dbReference type="ARBA" id="ARBA00022645"/>
    </source>
</evidence>
<feature type="domain" description="Penicillin-binding protein dimerisation" evidence="16">
    <location>
        <begin position="46"/>
        <end position="217"/>
    </location>
</feature>
<evidence type="ECO:0000256" key="9">
    <source>
        <dbReference type="ARBA" id="ARBA00022960"/>
    </source>
</evidence>
<evidence type="ECO:0000256" key="2">
    <source>
        <dbReference type="ARBA" id="ARBA00004236"/>
    </source>
</evidence>
<keyword evidence="7 14" id="KW-0812">Transmembrane</keyword>
<name>C8PE05_9BACT</name>
<dbReference type="GO" id="GO:0005886">
    <property type="term" value="C:plasma membrane"/>
    <property type="evidence" value="ECO:0007669"/>
    <property type="project" value="UniProtKB-SubCell"/>
</dbReference>
<dbReference type="PANTHER" id="PTHR30627:SF2">
    <property type="entry name" value="PEPTIDOGLYCAN D,D-TRANSPEPTIDASE MRDA"/>
    <property type="match status" value="1"/>
</dbReference>
<sequence length="606" mass="67016">MRLKFVFAFVILFFSMLLVRIYYLSIKSNEFYEQVAKNNVISTEYIPPVRGQILDAKGRPLAINNLGFSLSIAPHLKDAALQSELNNISRYFKDLNVTAMSKSYKDANSAYNQDFIEVVPFLDYNVTIQHFASLSLHENIKISPASQRFYPYGALASHIIGYVGRANKKDIQSNPLSALTGYNGRSGVEGYYNELLQGSKGERKTKVTALNQVVEEISMQEPSSSEISLTIDLELQKYLEEIFKDKDGVAIVMDLRDGAIIAAGSFPEYDLNTFVGGISQAQWDELIKDPRHPFTNKLVNGLYPPGSVIKMAVGMSFLNSGKINENWSVFCSGAIELGGRKFRCWKSWGHGRVSLVEAIKGSCDVYFYEGSLLVGIDYMSAYLQRLGFGSKTGVDLPNEFVGTMPNKAWKMQKFKRAWYQGETVNASIGQGDVLVTPMQVAKNTAQIAAGKAITPHFLKSIDGKPVEFTPTELFTPKEKAQLPLVRRGMYEVGNNPDGGTAYKLIHTAVVPLAVKTGTAQVVGISQTAKKRIKEADMDYFHRSHAWMTSFGPYDKPQYAVTVLVEHGGGGGSAAGPVIMQIYEKLVQMGYIDANATTNKDSAKKTK</sequence>
<keyword evidence="6" id="KW-0645">Protease</keyword>
<keyword evidence="3" id="KW-1003">Cell membrane</keyword>
<protein>
    <submittedName>
        <fullName evidence="17">Penicillin-binding protein 2</fullName>
    </submittedName>
</protein>
<dbReference type="AlphaFoldDB" id="C8PE05"/>
<dbReference type="GO" id="GO:0008360">
    <property type="term" value="P:regulation of cell shape"/>
    <property type="evidence" value="ECO:0007669"/>
    <property type="project" value="UniProtKB-KW"/>
</dbReference>
<keyword evidence="12 14" id="KW-0472">Membrane</keyword>
<dbReference type="NCBIfam" id="TIGR03423">
    <property type="entry name" value="pbp2_mrdA"/>
    <property type="match status" value="1"/>
</dbReference>
<dbReference type="Proteomes" id="UP000005709">
    <property type="component" value="Unassembled WGS sequence"/>
</dbReference>
<organism evidence="17 18">
    <name type="scientific">Campylobacter gracilis RM3268</name>
    <dbReference type="NCBI Taxonomy" id="553220"/>
    <lineage>
        <taxon>Bacteria</taxon>
        <taxon>Pseudomonadati</taxon>
        <taxon>Campylobacterota</taxon>
        <taxon>Epsilonproteobacteria</taxon>
        <taxon>Campylobacterales</taxon>
        <taxon>Campylobacteraceae</taxon>
        <taxon>Campylobacter</taxon>
    </lineage>
</organism>
<keyword evidence="18" id="KW-1185">Reference proteome</keyword>
<evidence type="ECO:0000256" key="3">
    <source>
        <dbReference type="ARBA" id="ARBA00022475"/>
    </source>
</evidence>
<evidence type="ECO:0000256" key="13">
    <source>
        <dbReference type="ARBA" id="ARBA00023316"/>
    </source>
</evidence>
<feature type="domain" description="Penicillin-binding protein transpeptidase" evidence="15">
    <location>
        <begin position="248"/>
        <end position="583"/>
    </location>
</feature>
<dbReference type="GO" id="GO:0008658">
    <property type="term" value="F:penicillin binding"/>
    <property type="evidence" value="ECO:0007669"/>
    <property type="project" value="InterPro"/>
</dbReference>
<feature type="transmembrane region" description="Helical" evidence="14">
    <location>
        <begin position="5"/>
        <end position="23"/>
    </location>
</feature>
<comment type="caution">
    <text evidence="17">The sequence shown here is derived from an EMBL/GenBank/DDBJ whole genome shotgun (WGS) entry which is preliminary data.</text>
</comment>
<reference evidence="17 18" key="1">
    <citation type="submission" date="2009-07" db="EMBL/GenBank/DDBJ databases">
        <authorList>
            <person name="Madupu R."/>
            <person name="Sebastian Y."/>
            <person name="Durkin A.S."/>
            <person name="Torralba M."/>
            <person name="Methe B."/>
            <person name="Sutton G.G."/>
            <person name="Strausberg R.L."/>
            <person name="Nelson K.E."/>
        </authorList>
    </citation>
    <scope>NUCLEOTIDE SEQUENCE [LARGE SCALE GENOMIC DNA]</scope>
    <source>
        <strain evidence="17 18">RM3268</strain>
    </source>
</reference>
<keyword evidence="4" id="KW-0997">Cell inner membrane</keyword>
<gene>
    <name evidence="17" type="primary">mrdA</name>
    <name evidence="17" type="ORF">CAMGR0001_2355</name>
</gene>
<dbReference type="Gene3D" id="3.40.710.10">
    <property type="entry name" value="DD-peptidase/beta-lactamase superfamily"/>
    <property type="match status" value="1"/>
</dbReference>
<keyword evidence="8" id="KW-0378">Hydrolase</keyword>
<keyword evidence="11 14" id="KW-1133">Transmembrane helix</keyword>
<evidence type="ECO:0000256" key="1">
    <source>
        <dbReference type="ARBA" id="ARBA00004167"/>
    </source>
</evidence>
<keyword evidence="13" id="KW-0961">Cell wall biogenesis/degradation</keyword>
<accession>C8PE05</accession>
<evidence type="ECO:0000256" key="6">
    <source>
        <dbReference type="ARBA" id="ARBA00022670"/>
    </source>
</evidence>
<dbReference type="Pfam" id="PF03717">
    <property type="entry name" value="PBP_dimer"/>
    <property type="match status" value="1"/>
</dbReference>
<dbReference type="InterPro" id="IPR050515">
    <property type="entry name" value="Beta-lactam/transpept"/>
</dbReference>
<evidence type="ECO:0000256" key="4">
    <source>
        <dbReference type="ARBA" id="ARBA00022519"/>
    </source>
</evidence>
<dbReference type="STRING" id="824.CGRAC_1311"/>
<dbReference type="GO" id="GO:0009252">
    <property type="term" value="P:peptidoglycan biosynthetic process"/>
    <property type="evidence" value="ECO:0007669"/>
    <property type="project" value="UniProtKB-KW"/>
</dbReference>
<dbReference type="EMBL" id="ACYG01000005">
    <property type="protein sequence ID" value="EEV18878.1"/>
    <property type="molecule type" value="Genomic_DNA"/>
</dbReference>
<dbReference type="SUPFAM" id="SSF56601">
    <property type="entry name" value="beta-lactamase/transpeptidase-like"/>
    <property type="match status" value="1"/>
</dbReference>
<evidence type="ECO:0000256" key="11">
    <source>
        <dbReference type="ARBA" id="ARBA00022989"/>
    </source>
</evidence>
<evidence type="ECO:0000256" key="7">
    <source>
        <dbReference type="ARBA" id="ARBA00022692"/>
    </source>
</evidence>
<keyword evidence="9" id="KW-0133">Cell shape</keyword>
<dbReference type="InterPro" id="IPR017790">
    <property type="entry name" value="Penicillin-binding_protein_2"/>
</dbReference>
<evidence type="ECO:0000256" key="8">
    <source>
        <dbReference type="ARBA" id="ARBA00022801"/>
    </source>
</evidence>
<dbReference type="OrthoDB" id="9766847at2"/>
<evidence type="ECO:0000256" key="12">
    <source>
        <dbReference type="ARBA" id="ARBA00023136"/>
    </source>
</evidence>
<dbReference type="GO" id="GO:0071555">
    <property type="term" value="P:cell wall organization"/>
    <property type="evidence" value="ECO:0007669"/>
    <property type="project" value="UniProtKB-KW"/>
</dbReference>
<dbReference type="InterPro" id="IPR012338">
    <property type="entry name" value="Beta-lactam/transpept-like"/>
</dbReference>
<evidence type="ECO:0000313" key="17">
    <source>
        <dbReference type="EMBL" id="EEV18878.1"/>
    </source>
</evidence>
<keyword evidence="10" id="KW-0573">Peptidoglycan synthesis</keyword>
<evidence type="ECO:0000256" key="10">
    <source>
        <dbReference type="ARBA" id="ARBA00022984"/>
    </source>
</evidence>
<dbReference type="Gene3D" id="3.30.1390.30">
    <property type="entry name" value="Penicillin-binding protein 2a, domain 3"/>
    <property type="match status" value="1"/>
</dbReference>
<dbReference type="SUPFAM" id="SSF56519">
    <property type="entry name" value="Penicillin binding protein dimerisation domain"/>
    <property type="match status" value="1"/>
</dbReference>
<dbReference type="eggNOG" id="COG0768">
    <property type="taxonomic scope" value="Bacteria"/>
</dbReference>
<evidence type="ECO:0000256" key="14">
    <source>
        <dbReference type="SAM" id="Phobius"/>
    </source>
</evidence>
<evidence type="ECO:0000259" key="16">
    <source>
        <dbReference type="Pfam" id="PF03717"/>
    </source>
</evidence>
<keyword evidence="5" id="KW-0121">Carboxypeptidase</keyword>
<proteinExistence type="predicted"/>
<dbReference type="InterPro" id="IPR005311">
    <property type="entry name" value="PBP_dimer"/>
</dbReference>
<comment type="subcellular location">
    <subcellularLocation>
        <location evidence="2">Cell membrane</location>
    </subcellularLocation>
    <subcellularLocation>
        <location evidence="1">Membrane</location>
        <topology evidence="1">Single-pass membrane protein</topology>
    </subcellularLocation>
</comment>
<dbReference type="Pfam" id="PF00905">
    <property type="entry name" value="Transpeptidase"/>
    <property type="match status" value="1"/>
</dbReference>
<evidence type="ECO:0000313" key="18">
    <source>
        <dbReference type="Proteomes" id="UP000005709"/>
    </source>
</evidence>
<dbReference type="Gene3D" id="3.90.1310.10">
    <property type="entry name" value="Penicillin-binding protein 2a (Domain 2)"/>
    <property type="match status" value="1"/>
</dbReference>
<dbReference type="InterPro" id="IPR001460">
    <property type="entry name" value="PCN-bd_Tpept"/>
</dbReference>
<dbReference type="InterPro" id="IPR036138">
    <property type="entry name" value="PBP_dimer_sf"/>
</dbReference>